<dbReference type="OrthoDB" id="9780884at2"/>
<dbReference type="GO" id="GO:0016020">
    <property type="term" value="C:membrane"/>
    <property type="evidence" value="ECO:0007669"/>
    <property type="project" value="GOC"/>
</dbReference>
<dbReference type="GO" id="GO:0009245">
    <property type="term" value="P:lipid A biosynthetic process"/>
    <property type="evidence" value="ECO:0007669"/>
    <property type="project" value="TreeGrafter"/>
</dbReference>
<dbReference type="Proteomes" id="UP000027822">
    <property type="component" value="Unassembled WGS sequence"/>
</dbReference>
<dbReference type="Gene3D" id="3.60.21.10">
    <property type="match status" value="1"/>
</dbReference>
<dbReference type="PANTHER" id="PTHR31302">
    <property type="entry name" value="TRANSMEMBRANE PROTEIN WITH METALLOPHOSPHOESTERASE DOMAIN-RELATED"/>
    <property type="match status" value="1"/>
</dbReference>
<protein>
    <recommendedName>
        <fullName evidence="1">Calcineurin-like phosphoesterase domain-containing protein</fullName>
    </recommendedName>
</protein>
<dbReference type="InterPro" id="IPR004843">
    <property type="entry name" value="Calcineurin-like_PHP"/>
</dbReference>
<gene>
    <name evidence="2" type="ORF">BAMA_06635</name>
</gene>
<sequence>MLLLTSIITILFIAILAIHTFLVRTNTYNMNCSARTGNVKIIQISDIHGRTHFINGTLSRLVNNLKPNVVCITGDLASNRKQLPKVLSEIKRIQCKYIFFIPGNYEREELTFINKHLLNELDYENLKKQLKEIGVFFLENQSQTLEFNGSYYYFYGFDNSIYGNEKLPIDDSNIEKADKKIFLAHSPNIVHLLRKQKMNYNLLMTGHTHGGQVRLFNKTIGAYKHFHIGVLKEKEEQFFAINRGLGTVKIPVRINCPPEISVYIFD</sequence>
<evidence type="ECO:0000259" key="1">
    <source>
        <dbReference type="Pfam" id="PF00149"/>
    </source>
</evidence>
<reference evidence="2 3" key="1">
    <citation type="submission" date="2014-06" db="EMBL/GenBank/DDBJ databases">
        <title>Draft genome sequence of Bacillus manliponensis JCM 15802 (MCCC 1A00708).</title>
        <authorList>
            <person name="Lai Q."/>
            <person name="Liu Y."/>
            <person name="Shao Z."/>
        </authorList>
    </citation>
    <scope>NUCLEOTIDE SEQUENCE [LARGE SCALE GENOMIC DNA]</scope>
    <source>
        <strain evidence="2 3">JCM 15802</strain>
    </source>
</reference>
<dbReference type="eggNOG" id="COG1408">
    <property type="taxonomic scope" value="Bacteria"/>
</dbReference>
<proteinExistence type="predicted"/>
<dbReference type="SUPFAM" id="SSF56300">
    <property type="entry name" value="Metallo-dependent phosphatases"/>
    <property type="match status" value="1"/>
</dbReference>
<dbReference type="AlphaFoldDB" id="A0A073K7I9"/>
<feature type="domain" description="Calcineurin-like phosphoesterase" evidence="1">
    <location>
        <begin position="40"/>
        <end position="210"/>
    </location>
</feature>
<organism evidence="2 3">
    <name type="scientific">Bacillus manliponensis</name>
    <dbReference type="NCBI Taxonomy" id="574376"/>
    <lineage>
        <taxon>Bacteria</taxon>
        <taxon>Bacillati</taxon>
        <taxon>Bacillota</taxon>
        <taxon>Bacilli</taxon>
        <taxon>Bacillales</taxon>
        <taxon>Bacillaceae</taxon>
        <taxon>Bacillus</taxon>
        <taxon>Bacillus cereus group</taxon>
    </lineage>
</organism>
<comment type="caution">
    <text evidence="2">The sequence shown here is derived from an EMBL/GenBank/DDBJ whole genome shotgun (WGS) entry which is preliminary data.</text>
</comment>
<dbReference type="GO" id="GO:0008758">
    <property type="term" value="F:UDP-2,3-diacylglucosamine hydrolase activity"/>
    <property type="evidence" value="ECO:0007669"/>
    <property type="project" value="TreeGrafter"/>
</dbReference>
<evidence type="ECO:0000313" key="2">
    <source>
        <dbReference type="EMBL" id="KEK18233.1"/>
    </source>
</evidence>
<dbReference type="Pfam" id="PF00149">
    <property type="entry name" value="Metallophos"/>
    <property type="match status" value="1"/>
</dbReference>
<dbReference type="InterPro" id="IPR029052">
    <property type="entry name" value="Metallo-depent_PP-like"/>
</dbReference>
<name>A0A073K7I9_9BACI</name>
<dbReference type="RefSeq" id="WP_034641535.1">
    <property type="nucleotide sequence ID" value="NZ_CBCSJC010000013.1"/>
</dbReference>
<dbReference type="PANTHER" id="PTHR31302:SF32">
    <property type="entry name" value="PHOSPHOESTERASE"/>
    <property type="match status" value="1"/>
</dbReference>
<dbReference type="InterPro" id="IPR051158">
    <property type="entry name" value="Metallophosphoesterase_sf"/>
</dbReference>
<accession>A0A073K7I9</accession>
<dbReference type="EMBL" id="JOTN01000016">
    <property type="protein sequence ID" value="KEK18233.1"/>
    <property type="molecule type" value="Genomic_DNA"/>
</dbReference>
<evidence type="ECO:0000313" key="3">
    <source>
        <dbReference type="Proteomes" id="UP000027822"/>
    </source>
</evidence>
<keyword evidence="3" id="KW-1185">Reference proteome</keyword>